<dbReference type="InterPro" id="IPR002716">
    <property type="entry name" value="PIN_dom"/>
</dbReference>
<keyword evidence="2 6" id="KW-0540">Nuclease</keyword>
<feature type="binding site" evidence="6">
    <location>
        <position position="5"/>
    </location>
    <ligand>
        <name>Mg(2+)</name>
        <dbReference type="ChEBI" id="CHEBI:18420"/>
    </ligand>
</feature>
<dbReference type="RefSeq" id="WP_169395042.1">
    <property type="nucleotide sequence ID" value="NZ_BAAAJH010000013.1"/>
</dbReference>
<comment type="cofactor">
    <cofactor evidence="6">
        <name>Mg(2+)</name>
        <dbReference type="ChEBI" id="CHEBI:18420"/>
    </cofactor>
</comment>
<keyword evidence="5 6" id="KW-0460">Magnesium</keyword>
<name>A0ABX1R9A8_9PSEU</name>
<feature type="binding site" evidence="6">
    <location>
        <position position="98"/>
    </location>
    <ligand>
        <name>Mg(2+)</name>
        <dbReference type="ChEBI" id="CHEBI:18420"/>
    </ligand>
</feature>
<evidence type="ECO:0000256" key="3">
    <source>
        <dbReference type="ARBA" id="ARBA00022723"/>
    </source>
</evidence>
<keyword evidence="9" id="KW-1185">Reference proteome</keyword>
<comment type="similarity">
    <text evidence="6">Belongs to the PINc/VapC protein family.</text>
</comment>
<evidence type="ECO:0000256" key="1">
    <source>
        <dbReference type="ARBA" id="ARBA00022649"/>
    </source>
</evidence>
<dbReference type="EMBL" id="JAAXKY010000016">
    <property type="protein sequence ID" value="NMH76965.1"/>
    <property type="molecule type" value="Genomic_DNA"/>
</dbReference>
<comment type="caution">
    <text evidence="8">The sequence shown here is derived from an EMBL/GenBank/DDBJ whole genome shotgun (WGS) entry which is preliminary data.</text>
</comment>
<reference evidence="8 9" key="1">
    <citation type="submission" date="2020-04" db="EMBL/GenBank/DDBJ databases">
        <authorList>
            <person name="Klaysubun C."/>
            <person name="Duangmal K."/>
            <person name="Lipun K."/>
        </authorList>
    </citation>
    <scope>NUCLEOTIDE SEQUENCE [LARGE SCALE GENOMIC DNA]</scope>
    <source>
        <strain evidence="8 9">JCM 11839</strain>
    </source>
</reference>
<sequence length="134" mass="13874">MITCDTSVLVAAFARWHTDHPLASTALGRVDAAVDHVVIETFSVLTRLPPPRRVPAPLVTAFLAGHLPASTPRLPGVPPSELLTAAQRSGIVGGAVYDLVVALAAGRAGAVLLSLDRRAASTYESAGVECELLS</sequence>
<dbReference type="SUPFAM" id="SSF88723">
    <property type="entry name" value="PIN domain-like"/>
    <property type="match status" value="1"/>
</dbReference>
<evidence type="ECO:0000259" key="7">
    <source>
        <dbReference type="Pfam" id="PF01850"/>
    </source>
</evidence>
<gene>
    <name evidence="6" type="primary">vapC</name>
    <name evidence="8" type="ORF">HF577_07625</name>
</gene>
<accession>A0ABX1R9A8</accession>
<keyword evidence="1 6" id="KW-1277">Toxin-antitoxin system</keyword>
<proteinExistence type="inferred from homology"/>
<organism evidence="8 9">
    <name type="scientific">Pseudonocardia xinjiangensis</name>
    <dbReference type="NCBI Taxonomy" id="75289"/>
    <lineage>
        <taxon>Bacteria</taxon>
        <taxon>Bacillati</taxon>
        <taxon>Actinomycetota</taxon>
        <taxon>Actinomycetes</taxon>
        <taxon>Pseudonocardiales</taxon>
        <taxon>Pseudonocardiaceae</taxon>
        <taxon>Pseudonocardia</taxon>
    </lineage>
</organism>
<keyword evidence="3 6" id="KW-0479">Metal-binding</keyword>
<keyword evidence="6" id="KW-0800">Toxin</keyword>
<evidence type="ECO:0000256" key="2">
    <source>
        <dbReference type="ARBA" id="ARBA00022722"/>
    </source>
</evidence>
<protein>
    <recommendedName>
        <fullName evidence="6">Ribonuclease VapC</fullName>
        <shortName evidence="6">RNase VapC</shortName>
        <ecNumber evidence="6">3.1.-.-</ecNumber>
    </recommendedName>
    <alternativeName>
        <fullName evidence="6">Toxin VapC</fullName>
    </alternativeName>
</protein>
<dbReference type="EC" id="3.1.-.-" evidence="6"/>
<keyword evidence="4 6" id="KW-0378">Hydrolase</keyword>
<dbReference type="HAMAP" id="MF_00265">
    <property type="entry name" value="VapC_Nob1"/>
    <property type="match status" value="1"/>
</dbReference>
<evidence type="ECO:0000313" key="9">
    <source>
        <dbReference type="Proteomes" id="UP001296706"/>
    </source>
</evidence>
<evidence type="ECO:0000256" key="5">
    <source>
        <dbReference type="ARBA" id="ARBA00022842"/>
    </source>
</evidence>
<evidence type="ECO:0000256" key="6">
    <source>
        <dbReference type="HAMAP-Rule" id="MF_00265"/>
    </source>
</evidence>
<evidence type="ECO:0000256" key="4">
    <source>
        <dbReference type="ARBA" id="ARBA00022801"/>
    </source>
</evidence>
<dbReference type="Proteomes" id="UP001296706">
    <property type="component" value="Unassembled WGS sequence"/>
</dbReference>
<dbReference type="InterPro" id="IPR022907">
    <property type="entry name" value="VapC_family"/>
</dbReference>
<feature type="domain" description="PIN" evidence="7">
    <location>
        <begin position="3"/>
        <end position="122"/>
    </location>
</feature>
<dbReference type="Pfam" id="PF01850">
    <property type="entry name" value="PIN"/>
    <property type="match status" value="1"/>
</dbReference>
<comment type="function">
    <text evidence="6">Toxic component of a toxin-antitoxin (TA) system. An RNase.</text>
</comment>
<dbReference type="InterPro" id="IPR029060">
    <property type="entry name" value="PIN-like_dom_sf"/>
</dbReference>
<evidence type="ECO:0000313" key="8">
    <source>
        <dbReference type="EMBL" id="NMH76965.1"/>
    </source>
</evidence>